<protein>
    <submittedName>
        <fullName evidence="3">Uncharacterized protein</fullName>
    </submittedName>
</protein>
<name>A0A6G0XFM6_9STRA</name>
<dbReference type="SMART" id="SM00028">
    <property type="entry name" value="TPR"/>
    <property type="match status" value="2"/>
</dbReference>
<dbReference type="InterPro" id="IPR011990">
    <property type="entry name" value="TPR-like_helical_dom_sf"/>
</dbReference>
<dbReference type="InterPro" id="IPR019734">
    <property type="entry name" value="TPR_rpt"/>
</dbReference>
<dbReference type="VEuPathDB" id="FungiDB:AeMF1_013368"/>
<comment type="caution">
    <text evidence="3">The sequence shown here is derived from an EMBL/GenBank/DDBJ whole genome shotgun (WGS) entry which is preliminary data.</text>
</comment>
<proteinExistence type="predicted"/>
<dbReference type="EMBL" id="VJMJ01000067">
    <property type="protein sequence ID" value="KAF0739048.1"/>
    <property type="molecule type" value="Genomic_DNA"/>
</dbReference>
<feature type="compositionally biased region" description="Polar residues" evidence="2">
    <location>
        <begin position="295"/>
        <end position="311"/>
    </location>
</feature>
<feature type="repeat" description="TPR" evidence="1">
    <location>
        <begin position="518"/>
        <end position="551"/>
    </location>
</feature>
<reference evidence="3 4" key="1">
    <citation type="submission" date="2019-07" db="EMBL/GenBank/DDBJ databases">
        <title>Genomics analysis of Aphanomyces spp. identifies a new class of oomycete effector associated with host adaptation.</title>
        <authorList>
            <person name="Gaulin E."/>
        </authorList>
    </citation>
    <scope>NUCLEOTIDE SEQUENCE [LARGE SCALE GENOMIC DNA]</scope>
    <source>
        <strain evidence="3 4">ATCC 201684</strain>
    </source>
</reference>
<feature type="compositionally biased region" description="Low complexity" evidence="2">
    <location>
        <begin position="619"/>
        <end position="634"/>
    </location>
</feature>
<dbReference type="Proteomes" id="UP000481153">
    <property type="component" value="Unassembled WGS sequence"/>
</dbReference>
<dbReference type="PROSITE" id="PS50005">
    <property type="entry name" value="TPR"/>
    <property type="match status" value="2"/>
</dbReference>
<organism evidence="3 4">
    <name type="scientific">Aphanomyces euteiches</name>
    <dbReference type="NCBI Taxonomy" id="100861"/>
    <lineage>
        <taxon>Eukaryota</taxon>
        <taxon>Sar</taxon>
        <taxon>Stramenopiles</taxon>
        <taxon>Oomycota</taxon>
        <taxon>Saprolegniomycetes</taxon>
        <taxon>Saprolegniales</taxon>
        <taxon>Verrucalvaceae</taxon>
        <taxon>Aphanomyces</taxon>
    </lineage>
</organism>
<dbReference type="SUPFAM" id="SSF47473">
    <property type="entry name" value="EF-hand"/>
    <property type="match status" value="1"/>
</dbReference>
<dbReference type="AlphaFoldDB" id="A0A6G0XFM6"/>
<sequence length="1090" mass="120136">MAELPLDTDPSTSICSTDKDEHITSALIKFNQEWLEDYTATHGHALKYADHFIAQRSLWLNDYFQKLRVLTDPSSRQGKELVHTFEETLQTYQLRRHKRATDGSPQCDRMVEPLSLIMYCATQNRCSEIRVETFLREVESYLGSTSLLGRAVKAGFAVPLYRLLVRHSKIQARILSLGILLKLADVDAAAVVEGCQKGAQGQPMVPHDFIQTLPKRHPDNTTICGLAAKLLDIFNTRSNSLSLNISYAPPASEPSLTATTHGKPPKKSPVVLSSLSSPSFKLPIELSELFETSPYESSPFSLQTRESSNIRPSPVKHKSPTAADSPPKTVKRPTTPRKPSLQLAPLDQIEQRLQDFHLDAPVCKRPAKESSKPFQIAIPLIHHSNPAKQLQISSENRPSSRHLSRDLTCVSGFQWWWRTLPPNHSSLTSQAKLKAVCKAAIKMHTSGVYDRAVELYELALTIPIPSNLTAVPTAEDGGVKSLAFKIQLNLGSALLNLKRVKDSIKALEKAVRKEPEHVWAHYELGMAYKTAGRLDAAIAELKAVAKILPEAQVALVDLEQNKNRPNHVTKAISLPPPATRTPLPPTAASTSTPPLAAGTLAAAVATPTSPQPGAERKLSPVPATRAASPATATSKGKLAASGTPPRQVSTPSNPSNTIKQRLKDFVRHVAHTGNQLQIHWRQLFGLVDRYRLGVVTAKAFKKILCVAGFSLTPTEYADLMMYLRDPNDAGYILYSKLLEDPIFVASSHYPAEKTLDQHCFHGERKRTHMEKLHVPLHMIAQSECLDYFSTLAAWANFGVSKSVNGSHVLGHSWLNHLMQVPACAPTIVTNQACIFARNALAVGVVNASRKVVIRRQVVRKLTMSLLAQAKFKACEHMSRWRKDGVYNVSVAMGHHVLDCAVAKIMLCRWTKIGEDHVAKLQGNKLALCQVAETANQTLERWRLANLSLTELAHKALGQCTAKRKALKSLEKLVAQARRLVSRQQNACISLGDVVEQANRKVSNSVGAISYLQHQATRGVLHLEQARAAALERSVATIRLVVAQQVVTTILFTMVHQVGANQRQKLIEVDEFLPSFDDEPSSSFTTEDSPS</sequence>
<keyword evidence="1" id="KW-0802">TPR repeat</keyword>
<gene>
    <name evidence="3" type="ORF">Ae201684_005231</name>
</gene>
<evidence type="ECO:0000313" key="4">
    <source>
        <dbReference type="Proteomes" id="UP000481153"/>
    </source>
</evidence>
<feature type="compositionally biased region" description="Polar residues" evidence="2">
    <location>
        <begin position="644"/>
        <end position="657"/>
    </location>
</feature>
<keyword evidence="4" id="KW-1185">Reference proteome</keyword>
<evidence type="ECO:0000256" key="1">
    <source>
        <dbReference type="PROSITE-ProRule" id="PRU00339"/>
    </source>
</evidence>
<accession>A0A6G0XFM6</accession>
<feature type="region of interest" description="Disordered" evidence="2">
    <location>
        <begin position="606"/>
        <end position="657"/>
    </location>
</feature>
<feature type="region of interest" description="Disordered" evidence="2">
    <location>
        <begin position="566"/>
        <end position="594"/>
    </location>
</feature>
<dbReference type="Pfam" id="PF13432">
    <property type="entry name" value="TPR_16"/>
    <property type="match status" value="1"/>
</dbReference>
<feature type="repeat" description="TPR" evidence="1">
    <location>
        <begin position="484"/>
        <end position="517"/>
    </location>
</feature>
<feature type="region of interest" description="Disordered" evidence="2">
    <location>
        <begin position="252"/>
        <end position="274"/>
    </location>
</feature>
<feature type="compositionally biased region" description="Pro residues" evidence="2">
    <location>
        <begin position="574"/>
        <end position="585"/>
    </location>
</feature>
<evidence type="ECO:0000313" key="3">
    <source>
        <dbReference type="EMBL" id="KAF0739048.1"/>
    </source>
</evidence>
<dbReference type="Gene3D" id="1.25.40.10">
    <property type="entry name" value="Tetratricopeptide repeat domain"/>
    <property type="match status" value="1"/>
</dbReference>
<evidence type="ECO:0000256" key="2">
    <source>
        <dbReference type="SAM" id="MobiDB-lite"/>
    </source>
</evidence>
<feature type="region of interest" description="Disordered" evidence="2">
    <location>
        <begin position="295"/>
        <end position="345"/>
    </location>
</feature>
<dbReference type="SUPFAM" id="SSF48452">
    <property type="entry name" value="TPR-like"/>
    <property type="match status" value="1"/>
</dbReference>
<dbReference type="InterPro" id="IPR011992">
    <property type="entry name" value="EF-hand-dom_pair"/>
</dbReference>